<protein>
    <submittedName>
        <fullName evidence="12">Zinc finger protein 622</fullName>
    </submittedName>
</protein>
<dbReference type="InterPro" id="IPR040025">
    <property type="entry name" value="Znf622/Rei1/Reh1"/>
</dbReference>
<evidence type="ECO:0000256" key="3">
    <source>
        <dbReference type="ARBA" id="ARBA00022517"/>
    </source>
</evidence>
<keyword evidence="7" id="KW-0862">Zinc</keyword>
<evidence type="ECO:0000256" key="9">
    <source>
        <dbReference type="PROSITE-ProRule" id="PRU00042"/>
    </source>
</evidence>
<dbReference type="AlphaFoldDB" id="A0A6J2YAL1"/>
<comment type="subcellular location">
    <subcellularLocation>
        <location evidence="1">Cytoplasm</location>
    </subcellularLocation>
</comment>
<dbReference type="InterPro" id="IPR013087">
    <property type="entry name" value="Znf_C2H2_type"/>
</dbReference>
<dbReference type="SMART" id="SM00451">
    <property type="entry name" value="ZnF_U1"/>
    <property type="match status" value="2"/>
</dbReference>
<keyword evidence="4" id="KW-0479">Metal-binding</keyword>
<evidence type="ECO:0000256" key="5">
    <source>
        <dbReference type="ARBA" id="ARBA00022737"/>
    </source>
</evidence>
<dbReference type="PANTHER" id="PTHR13182:SF8">
    <property type="entry name" value="CYTOPLASMIC 60S SUBUNIT BIOGENESIS FACTOR ZNF622"/>
    <property type="match status" value="1"/>
</dbReference>
<dbReference type="Gene3D" id="3.30.160.60">
    <property type="entry name" value="Classic Zinc Finger"/>
    <property type="match status" value="1"/>
</dbReference>
<keyword evidence="11" id="KW-1185">Reference proteome</keyword>
<dbReference type="PANTHER" id="PTHR13182">
    <property type="entry name" value="ZINC FINGER PROTEIN 622"/>
    <property type="match status" value="1"/>
</dbReference>
<dbReference type="RefSeq" id="XP_030759970.1">
    <property type="nucleotide sequence ID" value="XM_030904110.1"/>
</dbReference>
<dbReference type="InterPro" id="IPR022755">
    <property type="entry name" value="Znf_C2H2_jaz"/>
</dbReference>
<evidence type="ECO:0000313" key="12">
    <source>
        <dbReference type="RefSeq" id="XP_030759970.1"/>
    </source>
</evidence>
<dbReference type="InterPro" id="IPR041661">
    <property type="entry name" value="ZN622/Rei1/Reh1_Znf-C2H2"/>
</dbReference>
<keyword evidence="2" id="KW-0963">Cytoplasm</keyword>
<evidence type="ECO:0000256" key="4">
    <source>
        <dbReference type="ARBA" id="ARBA00022723"/>
    </source>
</evidence>
<organism evidence="11 12">
    <name type="scientific">Sitophilus oryzae</name>
    <name type="common">Rice weevil</name>
    <name type="synonym">Curculio oryzae</name>
    <dbReference type="NCBI Taxonomy" id="7048"/>
    <lineage>
        <taxon>Eukaryota</taxon>
        <taxon>Metazoa</taxon>
        <taxon>Ecdysozoa</taxon>
        <taxon>Arthropoda</taxon>
        <taxon>Hexapoda</taxon>
        <taxon>Insecta</taxon>
        <taxon>Pterygota</taxon>
        <taxon>Neoptera</taxon>
        <taxon>Endopterygota</taxon>
        <taxon>Coleoptera</taxon>
        <taxon>Polyphaga</taxon>
        <taxon>Cucujiformia</taxon>
        <taxon>Curculionidae</taxon>
        <taxon>Dryophthorinae</taxon>
        <taxon>Sitophilus</taxon>
    </lineage>
</organism>
<gene>
    <name evidence="12" type="primary">LOC115885262</name>
</gene>
<evidence type="ECO:0000256" key="1">
    <source>
        <dbReference type="ARBA" id="ARBA00004496"/>
    </source>
</evidence>
<keyword evidence="5" id="KW-0677">Repeat</keyword>
<dbReference type="PROSITE" id="PS00028">
    <property type="entry name" value="ZINC_FINGER_C2H2_1"/>
    <property type="match status" value="1"/>
</dbReference>
<reference evidence="12" key="1">
    <citation type="submission" date="2025-08" db="UniProtKB">
        <authorList>
            <consortium name="RefSeq"/>
        </authorList>
    </citation>
    <scope>IDENTIFICATION</scope>
    <source>
        <tissue evidence="12">Gonads</tissue>
    </source>
</reference>
<dbReference type="KEGG" id="soy:115885262"/>
<evidence type="ECO:0000256" key="6">
    <source>
        <dbReference type="ARBA" id="ARBA00022771"/>
    </source>
</evidence>
<dbReference type="GO" id="GO:0008270">
    <property type="term" value="F:zinc ion binding"/>
    <property type="evidence" value="ECO:0007669"/>
    <property type="project" value="UniProtKB-KW"/>
</dbReference>
<dbReference type="GO" id="GO:0005737">
    <property type="term" value="C:cytoplasm"/>
    <property type="evidence" value="ECO:0007669"/>
    <property type="project" value="UniProtKB-SubCell"/>
</dbReference>
<dbReference type="SMART" id="SM00355">
    <property type="entry name" value="ZnF_C2H2"/>
    <property type="match status" value="4"/>
</dbReference>
<dbReference type="GO" id="GO:0003676">
    <property type="term" value="F:nucleic acid binding"/>
    <property type="evidence" value="ECO:0007669"/>
    <property type="project" value="InterPro"/>
</dbReference>
<dbReference type="GO" id="GO:0042273">
    <property type="term" value="P:ribosomal large subunit biogenesis"/>
    <property type="evidence" value="ECO:0007669"/>
    <property type="project" value="TreeGrafter"/>
</dbReference>
<dbReference type="InParanoid" id="A0A6J2YAL1"/>
<keyword evidence="3" id="KW-0690">Ribosome biogenesis</keyword>
<dbReference type="InterPro" id="IPR003604">
    <property type="entry name" value="Matrin/U1-like-C_Znf_C2H2"/>
</dbReference>
<comment type="similarity">
    <text evidence="8">Belongs to the REI1 family.</text>
</comment>
<dbReference type="GO" id="GO:0030687">
    <property type="term" value="C:preribosome, large subunit precursor"/>
    <property type="evidence" value="ECO:0007669"/>
    <property type="project" value="TreeGrafter"/>
</dbReference>
<dbReference type="GeneID" id="115885262"/>
<evidence type="ECO:0000256" key="2">
    <source>
        <dbReference type="ARBA" id="ARBA00022490"/>
    </source>
</evidence>
<name>A0A6J2YAL1_SITOR</name>
<dbReference type="Pfam" id="PF12756">
    <property type="entry name" value="zf-C2H2_2"/>
    <property type="match status" value="1"/>
</dbReference>
<evidence type="ECO:0000256" key="7">
    <source>
        <dbReference type="ARBA" id="ARBA00022833"/>
    </source>
</evidence>
<dbReference type="PROSITE" id="PS50157">
    <property type="entry name" value="ZINC_FINGER_C2H2_2"/>
    <property type="match status" value="1"/>
</dbReference>
<accession>A0A6J2YAL1</accession>
<evidence type="ECO:0000259" key="10">
    <source>
        <dbReference type="PROSITE" id="PS50157"/>
    </source>
</evidence>
<proteinExistence type="inferred from homology"/>
<keyword evidence="6 9" id="KW-0863">Zinc-finger</keyword>
<evidence type="ECO:0000313" key="11">
    <source>
        <dbReference type="Proteomes" id="UP000504635"/>
    </source>
</evidence>
<dbReference type="FunCoup" id="A0A6J2YAL1">
    <property type="interactions" value="528"/>
</dbReference>
<dbReference type="Proteomes" id="UP000504635">
    <property type="component" value="Unplaced"/>
</dbReference>
<dbReference type="OrthoDB" id="19329at2759"/>
<evidence type="ECO:0000256" key="8">
    <source>
        <dbReference type="ARBA" id="ARBA00034126"/>
    </source>
</evidence>
<dbReference type="InterPro" id="IPR036236">
    <property type="entry name" value="Znf_C2H2_sf"/>
</dbReference>
<feature type="domain" description="C2H2-type" evidence="10">
    <location>
        <begin position="73"/>
        <end position="102"/>
    </location>
</feature>
<dbReference type="SUPFAM" id="SSF57667">
    <property type="entry name" value="beta-beta-alpha zinc fingers"/>
    <property type="match status" value="2"/>
</dbReference>
<sequence length="366" mass="42785">MEGHIIKESYTCISCRVGFKDPELQRLHYKSDWHRYNLKRKVAELPPVTSEEFQLRVFNQRNADELSKQDYNMYCQVCKKNFRNENAFNNHLNSKKHKTNEKHFVPGSETVKDQNVNDEAMSCDSEELDSDEWDDEIENPIDNNDCLFCVEHSRNFISNLEHMTIKHSFFIPDIEFCTDVEGLLRYLGEKIVQGFMCLWCNEKGRTFHSADAARKHMIDKGHCKMIHEGISLAEYTDFYDYSSSYPDAENEDVNPEQDVSVPEIDGSDYQLVLPSGITVGHRSLMKYYRQSINPNKALVVSNKNDKKLHHVLASYKALGWTATDQKAAAKKARDIHYLKRMQSRYMMKLGVKNNKLQKHFRQQVNF</sequence>
<dbReference type="Pfam" id="PF12171">
    <property type="entry name" value="zf-C2H2_jaz"/>
    <property type="match status" value="1"/>
</dbReference>